<dbReference type="Gene3D" id="1.20.1280.50">
    <property type="match status" value="1"/>
</dbReference>
<proteinExistence type="predicted"/>
<organism evidence="2 3">
    <name type="scientific">Didymella exigua CBS 183.55</name>
    <dbReference type="NCBI Taxonomy" id="1150837"/>
    <lineage>
        <taxon>Eukaryota</taxon>
        <taxon>Fungi</taxon>
        <taxon>Dikarya</taxon>
        <taxon>Ascomycota</taxon>
        <taxon>Pezizomycotina</taxon>
        <taxon>Dothideomycetes</taxon>
        <taxon>Pleosporomycetidae</taxon>
        <taxon>Pleosporales</taxon>
        <taxon>Pleosporineae</taxon>
        <taxon>Didymellaceae</taxon>
        <taxon>Didymella</taxon>
    </lineage>
</organism>
<dbReference type="SUPFAM" id="SSF81383">
    <property type="entry name" value="F-box domain"/>
    <property type="match status" value="1"/>
</dbReference>
<dbReference type="InterPro" id="IPR001810">
    <property type="entry name" value="F-box_dom"/>
</dbReference>
<dbReference type="Gene3D" id="3.80.10.10">
    <property type="entry name" value="Ribonuclease Inhibitor"/>
    <property type="match status" value="1"/>
</dbReference>
<evidence type="ECO:0000313" key="2">
    <source>
        <dbReference type="EMBL" id="KAF1926833.1"/>
    </source>
</evidence>
<dbReference type="EMBL" id="ML978975">
    <property type="protein sequence ID" value="KAF1926833.1"/>
    <property type="molecule type" value="Genomic_DNA"/>
</dbReference>
<name>A0A6A5RH58_9PLEO</name>
<dbReference type="OrthoDB" id="3794824at2759"/>
<dbReference type="GeneID" id="54355804"/>
<feature type="domain" description="F-box" evidence="1">
    <location>
        <begin position="6"/>
        <end position="49"/>
    </location>
</feature>
<keyword evidence="3" id="KW-1185">Reference proteome</keyword>
<reference evidence="2" key="1">
    <citation type="journal article" date="2020" name="Stud. Mycol.">
        <title>101 Dothideomycetes genomes: a test case for predicting lifestyles and emergence of pathogens.</title>
        <authorList>
            <person name="Haridas S."/>
            <person name="Albert R."/>
            <person name="Binder M."/>
            <person name="Bloem J."/>
            <person name="Labutti K."/>
            <person name="Salamov A."/>
            <person name="Andreopoulos B."/>
            <person name="Baker S."/>
            <person name="Barry K."/>
            <person name="Bills G."/>
            <person name="Bluhm B."/>
            <person name="Cannon C."/>
            <person name="Castanera R."/>
            <person name="Culley D."/>
            <person name="Daum C."/>
            <person name="Ezra D."/>
            <person name="Gonzalez J."/>
            <person name="Henrissat B."/>
            <person name="Kuo A."/>
            <person name="Liang C."/>
            <person name="Lipzen A."/>
            <person name="Lutzoni F."/>
            <person name="Magnuson J."/>
            <person name="Mondo S."/>
            <person name="Nolan M."/>
            <person name="Ohm R."/>
            <person name="Pangilinan J."/>
            <person name="Park H.-J."/>
            <person name="Ramirez L."/>
            <person name="Alfaro M."/>
            <person name="Sun H."/>
            <person name="Tritt A."/>
            <person name="Yoshinaga Y."/>
            <person name="Zwiers L.-H."/>
            <person name="Turgeon B."/>
            <person name="Goodwin S."/>
            <person name="Spatafora J."/>
            <person name="Crous P."/>
            <person name="Grigoriev I."/>
        </authorList>
    </citation>
    <scope>NUCLEOTIDE SEQUENCE</scope>
    <source>
        <strain evidence="2">CBS 183.55</strain>
    </source>
</reference>
<dbReference type="InterPro" id="IPR032675">
    <property type="entry name" value="LRR_dom_sf"/>
</dbReference>
<accession>A0A6A5RH58</accession>
<sequence>MRDFTASLPPEVQRTILSYLVPNVALQHARLVNKQWSAVAATLLWHQLHVDLHLYHADRPRFNALLNSSPNGILDNVKKLGISSSLTTSNPLQTQQTTSILLKLLSALPRDNLSSLHSETLPVHPDVICVLLRTQSQLRELSIPTDEDSSDGLPGGAYARNNLSHLEKITVDVSGASQQTYRGVCAWFAYAPKLHEVSIKGRHHNDPAFNRFGGWAASAQPHLVKLRRLAVRDICFMGTPYRIVQHLDLPSLEYLSLRECFNAGPFLLSLAQKFKQSDEPVLRNFSHCQVSMSEDVQEASAELIGSVNSLTHLNIGLMEGGLMDLECLKMSGRSLIHLHLLCMDVEFPYYSAVDLVQLRLLCPKLEHLSIDIGDLNSFFDDVGLNEPFRLAEHTGYMKKLEVIAQYANLVSLSITDPALLDGEYSANERRLIYTEVASQLFQELAEHGSHLQRLHFSSRLYESMEAEADEDGHTWPRYAFERGNVSVTRYGQQVTVKTLAVPAPQDVRGLTCGAGWEAV</sequence>
<evidence type="ECO:0000259" key="1">
    <source>
        <dbReference type="Pfam" id="PF12937"/>
    </source>
</evidence>
<protein>
    <recommendedName>
        <fullName evidence="1">F-box domain-containing protein</fullName>
    </recommendedName>
</protein>
<dbReference type="RefSeq" id="XP_033447085.1">
    <property type="nucleotide sequence ID" value="XM_033598137.1"/>
</dbReference>
<dbReference type="Pfam" id="PF12937">
    <property type="entry name" value="F-box-like"/>
    <property type="match status" value="1"/>
</dbReference>
<evidence type="ECO:0000313" key="3">
    <source>
        <dbReference type="Proteomes" id="UP000800082"/>
    </source>
</evidence>
<dbReference type="Proteomes" id="UP000800082">
    <property type="component" value="Unassembled WGS sequence"/>
</dbReference>
<gene>
    <name evidence="2" type="ORF">M421DRAFT_93731</name>
</gene>
<dbReference type="SUPFAM" id="SSF52047">
    <property type="entry name" value="RNI-like"/>
    <property type="match status" value="1"/>
</dbReference>
<dbReference type="AlphaFoldDB" id="A0A6A5RH58"/>
<dbReference type="InterPro" id="IPR036047">
    <property type="entry name" value="F-box-like_dom_sf"/>
</dbReference>